<keyword evidence="1" id="KW-1133">Transmembrane helix</keyword>
<dbReference type="AlphaFoldDB" id="A0A0C9XG64"/>
<feature type="transmembrane region" description="Helical" evidence="1">
    <location>
        <begin position="6"/>
        <end position="26"/>
    </location>
</feature>
<dbReference type="Proteomes" id="UP000054477">
    <property type="component" value="Unassembled WGS sequence"/>
</dbReference>
<reference evidence="2 3" key="1">
    <citation type="submission" date="2014-04" db="EMBL/GenBank/DDBJ databases">
        <authorList>
            <consortium name="DOE Joint Genome Institute"/>
            <person name="Kuo A."/>
            <person name="Kohler A."/>
            <person name="Nagy L.G."/>
            <person name="Floudas D."/>
            <person name="Copeland A."/>
            <person name="Barry K.W."/>
            <person name="Cichocki N."/>
            <person name="Veneault-Fourrey C."/>
            <person name="LaButti K."/>
            <person name="Lindquist E.A."/>
            <person name="Lipzen A."/>
            <person name="Lundell T."/>
            <person name="Morin E."/>
            <person name="Murat C."/>
            <person name="Sun H."/>
            <person name="Tunlid A."/>
            <person name="Henrissat B."/>
            <person name="Grigoriev I.V."/>
            <person name="Hibbett D.S."/>
            <person name="Martin F."/>
            <person name="Nordberg H.P."/>
            <person name="Cantor M.N."/>
            <person name="Hua S.X."/>
        </authorList>
    </citation>
    <scope>NUCLEOTIDE SEQUENCE [LARGE SCALE GENOMIC DNA]</scope>
    <source>
        <strain evidence="2 3">LaAM-08-1</strain>
    </source>
</reference>
<dbReference type="EMBL" id="KN838575">
    <property type="protein sequence ID" value="KIK03901.1"/>
    <property type="molecule type" value="Genomic_DNA"/>
</dbReference>
<gene>
    <name evidence="2" type="ORF">K443DRAFT_457341</name>
</gene>
<dbReference type="OrthoDB" id="10506705at2759"/>
<sequence>MPNTILHSSALVLCATSISLFISPFARDRLDRVSFRHPHIHVSTTASVLFNIVPLDCSTLASCFVIVHIQFLVLLILVSNHCHQRCN</sequence>
<reference evidence="3" key="2">
    <citation type="submission" date="2015-01" db="EMBL/GenBank/DDBJ databases">
        <title>Evolutionary Origins and Diversification of the Mycorrhizal Mutualists.</title>
        <authorList>
            <consortium name="DOE Joint Genome Institute"/>
            <consortium name="Mycorrhizal Genomics Consortium"/>
            <person name="Kohler A."/>
            <person name="Kuo A."/>
            <person name="Nagy L.G."/>
            <person name="Floudas D."/>
            <person name="Copeland A."/>
            <person name="Barry K.W."/>
            <person name="Cichocki N."/>
            <person name="Veneault-Fourrey C."/>
            <person name="LaButti K."/>
            <person name="Lindquist E.A."/>
            <person name="Lipzen A."/>
            <person name="Lundell T."/>
            <person name="Morin E."/>
            <person name="Murat C."/>
            <person name="Riley R."/>
            <person name="Ohm R."/>
            <person name="Sun H."/>
            <person name="Tunlid A."/>
            <person name="Henrissat B."/>
            <person name="Grigoriev I.V."/>
            <person name="Hibbett D.S."/>
            <person name="Martin F."/>
        </authorList>
    </citation>
    <scope>NUCLEOTIDE SEQUENCE [LARGE SCALE GENOMIC DNA]</scope>
    <source>
        <strain evidence="3">LaAM-08-1</strain>
    </source>
</reference>
<accession>A0A0C9XG64</accession>
<name>A0A0C9XG64_9AGAR</name>
<evidence type="ECO:0000313" key="2">
    <source>
        <dbReference type="EMBL" id="KIK03901.1"/>
    </source>
</evidence>
<keyword evidence="3" id="KW-1185">Reference proteome</keyword>
<organism evidence="2 3">
    <name type="scientific">Laccaria amethystina LaAM-08-1</name>
    <dbReference type="NCBI Taxonomy" id="1095629"/>
    <lineage>
        <taxon>Eukaryota</taxon>
        <taxon>Fungi</taxon>
        <taxon>Dikarya</taxon>
        <taxon>Basidiomycota</taxon>
        <taxon>Agaricomycotina</taxon>
        <taxon>Agaricomycetes</taxon>
        <taxon>Agaricomycetidae</taxon>
        <taxon>Agaricales</taxon>
        <taxon>Agaricineae</taxon>
        <taxon>Hydnangiaceae</taxon>
        <taxon>Laccaria</taxon>
    </lineage>
</organism>
<keyword evidence="1" id="KW-0472">Membrane</keyword>
<protein>
    <submittedName>
        <fullName evidence="2">Uncharacterized protein</fullName>
    </submittedName>
</protein>
<evidence type="ECO:0000256" key="1">
    <source>
        <dbReference type="SAM" id="Phobius"/>
    </source>
</evidence>
<proteinExistence type="predicted"/>
<dbReference type="HOGENOM" id="CLU_2483709_0_0_1"/>
<keyword evidence="1" id="KW-0812">Transmembrane</keyword>
<feature type="transmembrane region" description="Helical" evidence="1">
    <location>
        <begin position="59"/>
        <end position="78"/>
    </location>
</feature>
<evidence type="ECO:0000313" key="3">
    <source>
        <dbReference type="Proteomes" id="UP000054477"/>
    </source>
</evidence>